<dbReference type="InterPro" id="IPR001753">
    <property type="entry name" value="Enoyl-CoA_hydra/iso"/>
</dbReference>
<comment type="caution">
    <text evidence="2">The sequence shown here is derived from an EMBL/GenBank/DDBJ whole genome shotgun (WGS) entry which is preliminary data.</text>
</comment>
<evidence type="ECO:0000256" key="1">
    <source>
        <dbReference type="ARBA" id="ARBA00005254"/>
    </source>
</evidence>
<accession>A0A328VSJ3</accession>
<dbReference type="InterPro" id="IPR029045">
    <property type="entry name" value="ClpP/crotonase-like_dom_sf"/>
</dbReference>
<dbReference type="Proteomes" id="UP000248706">
    <property type="component" value="Unassembled WGS sequence"/>
</dbReference>
<dbReference type="PANTHER" id="PTHR42964:SF1">
    <property type="entry name" value="POLYKETIDE BIOSYNTHESIS ENOYL-COA HYDRATASE PKSH-RELATED"/>
    <property type="match status" value="1"/>
</dbReference>
<dbReference type="Gene3D" id="3.90.226.10">
    <property type="entry name" value="2-enoyl-CoA Hydratase, Chain A, domain 1"/>
    <property type="match status" value="1"/>
</dbReference>
<gene>
    <name evidence="2" type="ORF">A4R35_22025</name>
</gene>
<dbReference type="AlphaFoldDB" id="A0A328VSJ3"/>
<evidence type="ECO:0000313" key="2">
    <source>
        <dbReference type="EMBL" id="RAQ98234.1"/>
    </source>
</evidence>
<dbReference type="OrthoDB" id="9777977at2"/>
<sequence length="263" mass="28261">MEYTLLSVERSFQNRVATVTLRRPEVHNAFNAQLIEELQTAFTALRDDERLHAVVLTGAGASFSAGADIKMMQQAVNVSREENVAEALRLADLFEAINTFPCPVVARVNGTAMGGGLGLIAACDLVIAVETARFAFSEVRLGIAPAVIAPYVVRKIGEGQARALFVTGEQFTAARARELGLVHVVVAAQELDTAVELALHNLLRGGPRALRACKALALQIGALSREAARDYSANLIADLRASPEGQEGLRAFLEKRKANWVVS</sequence>
<dbReference type="SUPFAM" id="SSF52096">
    <property type="entry name" value="ClpP/crotonase"/>
    <property type="match status" value="1"/>
</dbReference>
<name>A0A328VSJ3_9CHLR</name>
<dbReference type="PANTHER" id="PTHR42964">
    <property type="entry name" value="ENOYL-COA HYDRATASE"/>
    <property type="match status" value="1"/>
</dbReference>
<keyword evidence="3" id="KW-1185">Reference proteome</keyword>
<comment type="similarity">
    <text evidence="1">Belongs to the enoyl-CoA hydratase/isomerase family.</text>
</comment>
<dbReference type="Pfam" id="PF00378">
    <property type="entry name" value="ECH_1"/>
    <property type="match status" value="1"/>
</dbReference>
<proteinExistence type="inferred from homology"/>
<dbReference type="RefSeq" id="WP_112433344.1">
    <property type="nucleotide sequence ID" value="NZ_MCIF01000002.1"/>
</dbReference>
<protein>
    <submittedName>
        <fullName evidence="2">Enoyl-CoA hydratase</fullName>
    </submittedName>
</protein>
<dbReference type="InterPro" id="IPR051683">
    <property type="entry name" value="Enoyl-CoA_Hydratase/Isomerase"/>
</dbReference>
<dbReference type="InterPro" id="IPR014748">
    <property type="entry name" value="Enoyl-CoA_hydra_C"/>
</dbReference>
<organism evidence="2 3">
    <name type="scientific">Thermogemmatispora tikiterensis</name>
    <dbReference type="NCBI Taxonomy" id="1825093"/>
    <lineage>
        <taxon>Bacteria</taxon>
        <taxon>Bacillati</taxon>
        <taxon>Chloroflexota</taxon>
        <taxon>Ktedonobacteria</taxon>
        <taxon>Thermogemmatisporales</taxon>
        <taxon>Thermogemmatisporaceae</taxon>
        <taxon>Thermogemmatispora</taxon>
    </lineage>
</organism>
<dbReference type="GO" id="GO:0003824">
    <property type="term" value="F:catalytic activity"/>
    <property type="evidence" value="ECO:0007669"/>
    <property type="project" value="UniProtKB-ARBA"/>
</dbReference>
<dbReference type="EMBL" id="MCIF01000002">
    <property type="protein sequence ID" value="RAQ98234.1"/>
    <property type="molecule type" value="Genomic_DNA"/>
</dbReference>
<dbReference type="CDD" id="cd06558">
    <property type="entry name" value="crotonase-like"/>
    <property type="match status" value="1"/>
</dbReference>
<evidence type="ECO:0000313" key="3">
    <source>
        <dbReference type="Proteomes" id="UP000248706"/>
    </source>
</evidence>
<reference evidence="2 3" key="1">
    <citation type="submission" date="2016-08" db="EMBL/GenBank/DDBJ databases">
        <title>Analysis of Carbohydrate Active Enzymes in Thermogemmatispora T81 Reveals Carbohydrate Degradation Ability.</title>
        <authorList>
            <person name="Tomazini A."/>
            <person name="Lal S."/>
            <person name="Stott M."/>
            <person name="Henrissat B."/>
            <person name="Polikarpov I."/>
            <person name="Sparling R."/>
            <person name="Levin D.B."/>
        </authorList>
    </citation>
    <scope>NUCLEOTIDE SEQUENCE [LARGE SCALE GENOMIC DNA]</scope>
    <source>
        <strain evidence="2 3">T81</strain>
    </source>
</reference>
<dbReference type="Gene3D" id="1.10.12.10">
    <property type="entry name" value="Lyase 2-enoyl-coa Hydratase, Chain A, domain 2"/>
    <property type="match status" value="1"/>
</dbReference>